<keyword evidence="7" id="KW-1185">Reference proteome</keyword>
<dbReference type="OrthoDB" id="448399at2759"/>
<dbReference type="Pfam" id="PF00929">
    <property type="entry name" value="RNase_T"/>
    <property type="match status" value="1"/>
</dbReference>
<dbReference type="SUPFAM" id="SSF53098">
    <property type="entry name" value="Ribonuclease H-like"/>
    <property type="match status" value="1"/>
</dbReference>
<protein>
    <submittedName>
        <fullName evidence="6">Exonuclease, putative</fullName>
    </submittedName>
</protein>
<accession>L8GR89</accession>
<evidence type="ECO:0000259" key="5">
    <source>
        <dbReference type="SMART" id="SM00479"/>
    </source>
</evidence>
<dbReference type="PANTHER" id="PTHR23044:SF61">
    <property type="entry name" value="3'-5' EXORIBONUCLEASE 1-RELATED"/>
    <property type="match status" value="1"/>
</dbReference>
<dbReference type="InterPro" id="IPR012337">
    <property type="entry name" value="RNaseH-like_sf"/>
</dbReference>
<feature type="compositionally biased region" description="Polar residues" evidence="4">
    <location>
        <begin position="917"/>
        <end position="927"/>
    </location>
</feature>
<name>L8GR89_ACACF</name>
<organism evidence="6 7">
    <name type="scientific">Acanthamoeba castellanii (strain ATCC 30010 / Neff)</name>
    <dbReference type="NCBI Taxonomy" id="1257118"/>
    <lineage>
        <taxon>Eukaryota</taxon>
        <taxon>Amoebozoa</taxon>
        <taxon>Discosea</taxon>
        <taxon>Longamoebia</taxon>
        <taxon>Centramoebida</taxon>
        <taxon>Acanthamoebidae</taxon>
        <taxon>Acanthamoeba</taxon>
    </lineage>
</organism>
<keyword evidence="1" id="KW-0540">Nuclease</keyword>
<dbReference type="VEuPathDB" id="AmoebaDB:ACA1_066720"/>
<feature type="region of interest" description="Disordered" evidence="4">
    <location>
        <begin position="889"/>
        <end position="927"/>
    </location>
</feature>
<dbReference type="PANTHER" id="PTHR23044">
    <property type="entry name" value="3'-5' EXONUCLEASE ERI1-RELATED"/>
    <property type="match status" value="1"/>
</dbReference>
<evidence type="ECO:0000256" key="2">
    <source>
        <dbReference type="ARBA" id="ARBA00022801"/>
    </source>
</evidence>
<dbReference type="InterPro" id="IPR036397">
    <property type="entry name" value="RNaseH_sf"/>
</dbReference>
<feature type="compositionally biased region" description="Basic and acidic residues" evidence="4">
    <location>
        <begin position="529"/>
        <end position="551"/>
    </location>
</feature>
<dbReference type="Proteomes" id="UP000011083">
    <property type="component" value="Unassembled WGS sequence"/>
</dbReference>
<keyword evidence="3 6" id="KW-0269">Exonuclease</keyword>
<dbReference type="InterPro" id="IPR047201">
    <property type="entry name" value="ERI-1_3'hExo-like"/>
</dbReference>
<gene>
    <name evidence="6" type="ORF">ACA1_066720</name>
</gene>
<dbReference type="RefSeq" id="XP_004336644.1">
    <property type="nucleotide sequence ID" value="XM_004336596.1"/>
</dbReference>
<dbReference type="GeneID" id="14915235"/>
<proteinExistence type="predicted"/>
<evidence type="ECO:0000256" key="3">
    <source>
        <dbReference type="ARBA" id="ARBA00022839"/>
    </source>
</evidence>
<dbReference type="Gene3D" id="3.30.420.10">
    <property type="entry name" value="Ribonuclease H-like superfamily/Ribonuclease H"/>
    <property type="match status" value="1"/>
</dbReference>
<evidence type="ECO:0000256" key="1">
    <source>
        <dbReference type="ARBA" id="ARBA00022722"/>
    </source>
</evidence>
<keyword evidence="2" id="KW-0378">Hydrolase</keyword>
<dbReference type="AlphaFoldDB" id="L8GR89"/>
<sequence>MEGTGGPSRYRYVVVLDLEATCEEVRNPSSSGAGDGTENRLHHEIIEFPWAVVDLKEAKVIEQRQLYVKPEWEENRHLSAFCTKLTGITDAVLAEQGQPLKQCIAIFAQAMHDLQQQDGGVDKDLICVATDGDWDLDVQLRGEAAAKGLDVPYHLQRFINVREEVSYFYKPGREHHIKGLKSLLRYLGLPHQGRHHSGIDDVLNICQIVLRLAADGHAFTPERAVVVGSTDKAAKAVMEADFSKWWSAEELTPEILSVLMGFRPDEVLNIYQFGSRVYECDDNDAHWSFIITMGDYYKGPANFTRGNVHARVGPMWKFEESLRHNDLYQVISLSLPARFVWKETVRFEMIDRLNLRKLARSVLEQFHGQTKAKLVRIFKTDGAKLFVKEILRMFRSVMFGIQLLDEGKVVDYRQANAYQREIEAMGELTVQGCATVVDRFKPELERLLGVFRGKIASEEEDFRRLVERAYQETQRTSEDESARGFRLLRTLVQQKGAGLLVRHLPVTVRRSGSLVQLCCDEDELRRRRQAQDCDDEKERPPDLLFADLHDDHDDEEDNDSPLVTLLARQCHGVIIDEADGACRVVSLPFPRFAKPRQLADIQHRVDALDFAASGKALCVLPKLNGALCVLYAREGKWKVSSQTSMEADDRVEEASLPSSEGSTLLRDAFWALWSAVGYTLPPAEEQGRRCFLFQLAAEGLGAFAGVRPAAAPEEDGEVVVDAAGSSPTPLQRNLSSVTGLRLPRLLYVGVACLETLHHRLSSASHEVRWERPPVLVGVDSASALMQLLTNLPPSIASGLIVAAGGDGGPAEPQLWLDSPAYISLHDAVRQLRGEPSEEVMLNVLRRIDVSREETAMLARFPQFAALYASVSHRLWHLIDRVDAEYHRVDSDTPRRPRRPRTRRPRCLRARWADTRSSRSSSPCGETT</sequence>
<feature type="domain" description="Exonuclease" evidence="5">
    <location>
        <begin position="12"/>
        <end position="218"/>
    </location>
</feature>
<feature type="region of interest" description="Disordered" evidence="4">
    <location>
        <begin position="529"/>
        <end position="559"/>
    </location>
</feature>
<dbReference type="EMBL" id="KB008048">
    <property type="protein sequence ID" value="ELR14631.1"/>
    <property type="molecule type" value="Genomic_DNA"/>
</dbReference>
<dbReference type="GO" id="GO:0000175">
    <property type="term" value="F:3'-5'-RNA exonuclease activity"/>
    <property type="evidence" value="ECO:0007669"/>
    <property type="project" value="InterPro"/>
</dbReference>
<feature type="compositionally biased region" description="Basic residues" evidence="4">
    <location>
        <begin position="895"/>
        <end position="908"/>
    </location>
</feature>
<dbReference type="InterPro" id="IPR013520">
    <property type="entry name" value="Ribonucl_H"/>
</dbReference>
<reference evidence="6 7" key="1">
    <citation type="journal article" date="2013" name="Genome Biol.">
        <title>Genome of Acanthamoeba castellanii highlights extensive lateral gene transfer and early evolution of tyrosine kinase signaling.</title>
        <authorList>
            <person name="Clarke M."/>
            <person name="Lohan A.J."/>
            <person name="Liu B."/>
            <person name="Lagkouvardos I."/>
            <person name="Roy S."/>
            <person name="Zafar N."/>
            <person name="Bertelli C."/>
            <person name="Schilde C."/>
            <person name="Kianianmomeni A."/>
            <person name="Burglin T.R."/>
            <person name="Frech C."/>
            <person name="Turcotte B."/>
            <person name="Kopec K.O."/>
            <person name="Synnott J.M."/>
            <person name="Choo C."/>
            <person name="Paponov I."/>
            <person name="Finkler A."/>
            <person name="Soon Heng Tan C."/>
            <person name="Hutchins A.P."/>
            <person name="Weinmeier T."/>
            <person name="Rattei T."/>
            <person name="Chu J.S."/>
            <person name="Gimenez G."/>
            <person name="Irimia M."/>
            <person name="Rigden D.J."/>
            <person name="Fitzpatrick D.A."/>
            <person name="Lorenzo-Morales J."/>
            <person name="Bateman A."/>
            <person name="Chiu C.H."/>
            <person name="Tang P."/>
            <person name="Hegemann P."/>
            <person name="Fromm H."/>
            <person name="Raoult D."/>
            <person name="Greub G."/>
            <person name="Miranda-Saavedra D."/>
            <person name="Chen N."/>
            <person name="Nash P."/>
            <person name="Ginger M.L."/>
            <person name="Horn M."/>
            <person name="Schaap P."/>
            <person name="Caler L."/>
            <person name="Loftus B."/>
        </authorList>
    </citation>
    <scope>NUCLEOTIDE SEQUENCE [LARGE SCALE GENOMIC DNA]</scope>
    <source>
        <strain evidence="6 7">Neff</strain>
    </source>
</reference>
<evidence type="ECO:0000313" key="6">
    <source>
        <dbReference type="EMBL" id="ELR14631.1"/>
    </source>
</evidence>
<dbReference type="InterPro" id="IPR051274">
    <property type="entry name" value="3-5_Exoribonuclease"/>
</dbReference>
<evidence type="ECO:0000313" key="7">
    <source>
        <dbReference type="Proteomes" id="UP000011083"/>
    </source>
</evidence>
<dbReference type="KEGG" id="acan:ACA1_066720"/>
<dbReference type="GO" id="GO:0003676">
    <property type="term" value="F:nucleic acid binding"/>
    <property type="evidence" value="ECO:0007669"/>
    <property type="project" value="InterPro"/>
</dbReference>
<dbReference type="SMART" id="SM00479">
    <property type="entry name" value="EXOIII"/>
    <property type="match status" value="1"/>
</dbReference>
<evidence type="ECO:0000256" key="4">
    <source>
        <dbReference type="SAM" id="MobiDB-lite"/>
    </source>
</evidence>
<dbReference type="CDD" id="cd06133">
    <property type="entry name" value="ERI-1_3'hExo_like"/>
    <property type="match status" value="1"/>
</dbReference>